<dbReference type="EMBL" id="CAXAJV020001299">
    <property type="protein sequence ID" value="CAL7949003.1"/>
    <property type="molecule type" value="Genomic_DNA"/>
</dbReference>
<evidence type="ECO:0000313" key="12">
    <source>
        <dbReference type="Proteomes" id="UP001642520"/>
    </source>
</evidence>
<evidence type="ECO:0000256" key="5">
    <source>
        <dbReference type="ARBA" id="ARBA00023054"/>
    </source>
</evidence>
<protein>
    <recommendedName>
        <fullName evidence="13">Cilia- and flagella-associated protein 44</fullName>
    </recommendedName>
</protein>
<keyword evidence="3 8" id="KW-0853">WD repeat</keyword>
<reference evidence="11 12" key="1">
    <citation type="submission" date="2024-08" db="EMBL/GenBank/DDBJ databases">
        <authorList>
            <person name="Will J Nash"/>
            <person name="Angela Man"/>
            <person name="Seanna McTaggart"/>
            <person name="Kendall Baker"/>
            <person name="Tom Barker"/>
            <person name="Leah Catchpole"/>
            <person name="Alex Durrant"/>
            <person name="Karim Gharbi"/>
            <person name="Naomi Irish"/>
            <person name="Gemy Kaithakottil"/>
            <person name="Debby Ku"/>
            <person name="Aaliyah Providence"/>
            <person name="Felix Shaw"/>
            <person name="David Swarbreck"/>
            <person name="Chris Watkins"/>
            <person name="Ann M. McCartney"/>
            <person name="Giulio Formenti"/>
            <person name="Alice Mouton"/>
            <person name="Noel Vella"/>
            <person name="Bjorn M von Reumont"/>
            <person name="Adriana Vella"/>
            <person name="Wilfried Haerty"/>
        </authorList>
    </citation>
    <scope>NUCLEOTIDE SEQUENCE [LARGE SCALE GENOMIC DNA]</scope>
</reference>
<feature type="repeat" description="WD" evidence="8">
    <location>
        <begin position="513"/>
        <end position="554"/>
    </location>
</feature>
<keyword evidence="2" id="KW-0963">Cytoplasm</keyword>
<feature type="coiled-coil region" evidence="9">
    <location>
        <begin position="1312"/>
        <end position="1339"/>
    </location>
</feature>
<keyword evidence="4" id="KW-0677">Repeat</keyword>
<comment type="subcellular location">
    <subcellularLocation>
        <location evidence="1">Cytoplasm</location>
        <location evidence="1">Cytoskeleton</location>
        <location evidence="1">Cilium axoneme</location>
    </subcellularLocation>
</comment>
<dbReference type="PROSITE" id="PS50082">
    <property type="entry name" value="WD_REPEATS_2"/>
    <property type="match status" value="1"/>
</dbReference>
<dbReference type="PANTHER" id="PTHR14885:SF3">
    <property type="entry name" value="CILIA- AND FLAGELLA-ASSOCIATED PROTEIN 44"/>
    <property type="match status" value="1"/>
</dbReference>
<keyword evidence="12" id="KW-1185">Reference proteome</keyword>
<gene>
    <name evidence="11" type="ORF">XYLVIOL_LOCUS9188</name>
</gene>
<evidence type="ECO:0000313" key="11">
    <source>
        <dbReference type="EMBL" id="CAL7949003.1"/>
    </source>
</evidence>
<keyword evidence="6" id="KW-0206">Cytoskeleton</keyword>
<comment type="caution">
    <text evidence="11">The sequence shown here is derived from an EMBL/GenBank/DDBJ whole genome shotgun (WGS) entry which is preliminary data.</text>
</comment>
<evidence type="ECO:0000256" key="4">
    <source>
        <dbReference type="ARBA" id="ARBA00022737"/>
    </source>
</evidence>
<evidence type="ECO:0000256" key="3">
    <source>
        <dbReference type="ARBA" id="ARBA00022574"/>
    </source>
</evidence>
<feature type="coiled-coil region" evidence="9">
    <location>
        <begin position="624"/>
        <end position="655"/>
    </location>
</feature>
<feature type="region of interest" description="Disordered" evidence="10">
    <location>
        <begin position="1"/>
        <end position="41"/>
    </location>
</feature>
<dbReference type="Pfam" id="PF00400">
    <property type="entry name" value="WD40"/>
    <property type="match status" value="1"/>
</dbReference>
<evidence type="ECO:0008006" key="13">
    <source>
        <dbReference type="Google" id="ProtNLM"/>
    </source>
</evidence>
<feature type="coiled-coil region" evidence="9">
    <location>
        <begin position="1144"/>
        <end position="1178"/>
    </location>
</feature>
<organism evidence="11 12">
    <name type="scientific">Xylocopa violacea</name>
    <name type="common">Violet carpenter bee</name>
    <name type="synonym">Apis violacea</name>
    <dbReference type="NCBI Taxonomy" id="135666"/>
    <lineage>
        <taxon>Eukaryota</taxon>
        <taxon>Metazoa</taxon>
        <taxon>Ecdysozoa</taxon>
        <taxon>Arthropoda</taxon>
        <taxon>Hexapoda</taxon>
        <taxon>Insecta</taxon>
        <taxon>Pterygota</taxon>
        <taxon>Neoptera</taxon>
        <taxon>Endopterygota</taxon>
        <taxon>Hymenoptera</taxon>
        <taxon>Apocrita</taxon>
        <taxon>Aculeata</taxon>
        <taxon>Apoidea</taxon>
        <taxon>Anthophila</taxon>
        <taxon>Apidae</taxon>
        <taxon>Xylocopa</taxon>
        <taxon>Xylocopa</taxon>
    </lineage>
</organism>
<dbReference type="InterPro" id="IPR015943">
    <property type="entry name" value="WD40/YVTN_repeat-like_dom_sf"/>
</dbReference>
<proteinExistence type="predicted"/>
<evidence type="ECO:0000256" key="6">
    <source>
        <dbReference type="ARBA" id="ARBA00023212"/>
    </source>
</evidence>
<dbReference type="InterPro" id="IPR036322">
    <property type="entry name" value="WD40_repeat_dom_sf"/>
</dbReference>
<dbReference type="InterPro" id="IPR001680">
    <property type="entry name" value="WD40_rpt"/>
</dbReference>
<evidence type="ECO:0000256" key="8">
    <source>
        <dbReference type="PROSITE-ProRule" id="PRU00221"/>
    </source>
</evidence>
<evidence type="ECO:0000256" key="1">
    <source>
        <dbReference type="ARBA" id="ARBA00004430"/>
    </source>
</evidence>
<dbReference type="Proteomes" id="UP001642520">
    <property type="component" value="Unassembled WGS sequence"/>
</dbReference>
<evidence type="ECO:0000256" key="7">
    <source>
        <dbReference type="ARBA" id="ARBA00023273"/>
    </source>
</evidence>
<dbReference type="InterPro" id="IPR011041">
    <property type="entry name" value="Quinoprot_gluc/sorb_DH_b-prop"/>
</dbReference>
<dbReference type="SUPFAM" id="SSF50952">
    <property type="entry name" value="Soluble quinoprotein glucose dehydrogenase"/>
    <property type="match status" value="1"/>
</dbReference>
<dbReference type="SMART" id="SM00320">
    <property type="entry name" value="WD40"/>
    <property type="match status" value="6"/>
</dbReference>
<evidence type="ECO:0000256" key="9">
    <source>
        <dbReference type="SAM" id="Coils"/>
    </source>
</evidence>
<accession>A0ABP1P6U7</accession>
<name>A0ABP1P6U7_XYLVO</name>
<evidence type="ECO:0000256" key="2">
    <source>
        <dbReference type="ARBA" id="ARBA00022490"/>
    </source>
</evidence>
<keyword evidence="7" id="KW-0966">Cell projection</keyword>
<keyword evidence="5 9" id="KW-0175">Coiled coil</keyword>
<dbReference type="Gene3D" id="2.130.10.10">
    <property type="entry name" value="YVTN repeat-like/Quinoprotein amine dehydrogenase"/>
    <property type="match status" value="2"/>
</dbReference>
<dbReference type="PANTHER" id="PTHR14885">
    <property type="entry name" value="CILIA- AND FLAGELLA-ASSOCIATED PROTEIN 43-RELATED"/>
    <property type="match status" value="1"/>
</dbReference>
<sequence>MADSGKVEFESNENPKESTKEEPNWQNNDKKDSAYEQDEDKFKVNGKEEFNLEDEKHISIAKKPEHGTIVGNVLEFFHSYGYDCRKYFNLCVIDANTIAFVAGNLIQFFDTEENKVWFKIGSKDTGIGHISKNPVLEHIAVGANGAHPLITIYNWPLMQTIIVLKGGTTKRYFHLAYSPDGSLLASQGGEPDHYISLWNWKESKIILQCKSHIQNVYNITFSKYIPGQLTSSGIGHIKFWKVSKTFTGLKLKGDIGKFGNTEISDIIALHPMPNETVISGCEWGNILLWDENLIKLEACRKNKQVAHTSYITQFEYMNGELISVGSDGWIRFWFYETIDHANLSDEEQYLEIQPIYEFQIAEANVNAMLMSMQKQEVDKPEKTFWYAQDGNGGIWLLDLCTSKKEHLHKKIFICHAGPIVDMDVADWGPFVATLDKSGNLHIYNYIEKKLIVIHKFYDAGCQMIWLSCEIEKTGSTLLCAFESGIIRMISITMQGTSIDNNVGEDNTKLIQVLKPHLMSITAMSLNSSCSLLVTGSDDATIFVFNIHTISNYPTIVPIGYVKVPSSVTCMTWNSQEEATLLIGCLQGDLVEVKLPVMPQSYTITSYELVKCKPVSFKFESVKSLIERETIKKKYEERREEKREEKRKELKQLIAENPHILIDEETFLMDVDEEEMILPEIYIPEIPNKVLIAQYGTSGNIWIFMAGFDAGYVYEYPRPLSGKLKDNKPITSRIIEHARNVEIHNFLFLETTKYLFLGTQYGELYVIKMKEKDPLDFSDCWILPIHDYYNGHMSKIVLSYDKTMLLTCGHDGNIFSFKINNDVSYKKYIIPKPIPSLFVPKNVEDIEDADYPSLEEVITRIEQNRIILVAETKRKQILEIIRDLTEEYVKITTRNKCLVRSQQISQFELDSRIVEDLEQQLKTHTTLTQQKLEFQVEMGKLELKKLMDHFITSITCLPFAVYGVLNENRAVYSLRELKLDIDNISKCMEMMKQEEKPQETDMELQQKSSDNILSEKTVLIVQEQIEEKCEPKEKEIQYLEGLLAEDFITLTSGLGLQINQMLSKYKENKKRLIKRRNEWEKLQEKKPNLIKNRVEDETSLESAKETIGEYNLKMNATFSTMKKKETAAMKYKQFVDCRSKVHNLRENFNTKLKAIALKKQKMQNEVIKLIDLLKRLHTEIPLKSIKALPYPPKLNFDVEFPEHNLELERYVSMSEQMEQVKRERQSLTVDRLTDHFDIEYEVLFCDDKTNFQQERESLYSLVSFSKMKIKDHSTTVNDLIRNLNMSDSIQTTWEREMKRSRMWRKIYEQDCILRYIDTSYKQLENELDELEEYRLDVVYQSTYMNLNLLTLYKEFIILKESEAMEHSLEEKVNQRANERTIMMMKIQTTNINIVTREEEIRKLHIKIKDITSEFVRAITDNKFYDFLQKIFKKKYTAIKKQNGSLDTITQSSETSSEETDETIDTEAEYIPFDEDICPPGCDKELYHLAFSMREKRYACEFQIKEQQKEIELLQKELDTDTKYLRITENNLKSNQEELQTFMLNKQQKLNDIDVTIILKLHQLQHILGAEYTANIKNYILFNRKDLTNLYARVGELQDETYNLEEKRKKNEVHLKRIKSDLKYMESQNKILEKDIKEKMIQKFGRKISLMNLYETILQRLIYDTKTDVHGIMKNLSKDIKNVKLECNEGLIILENLIRNNTEKLSFLTVLEKEKFKLRKILEQTLISEENMLQTEVEHTTDIAVLENILYNKIQQKHILQRDIDSLKTGLRKLPATCSD</sequence>
<dbReference type="SUPFAM" id="SSF50978">
    <property type="entry name" value="WD40 repeat-like"/>
    <property type="match status" value="1"/>
</dbReference>
<evidence type="ECO:0000256" key="10">
    <source>
        <dbReference type="SAM" id="MobiDB-lite"/>
    </source>
</evidence>